<feature type="compositionally biased region" description="Acidic residues" evidence="1">
    <location>
        <begin position="516"/>
        <end position="539"/>
    </location>
</feature>
<feature type="domain" description="C2H2-type" evidence="2">
    <location>
        <begin position="129"/>
        <end position="150"/>
    </location>
</feature>
<organism evidence="3 4">
    <name type="scientific">Trichinella nelsoni</name>
    <dbReference type="NCBI Taxonomy" id="6336"/>
    <lineage>
        <taxon>Eukaryota</taxon>
        <taxon>Metazoa</taxon>
        <taxon>Ecdysozoa</taxon>
        <taxon>Nematoda</taxon>
        <taxon>Enoplea</taxon>
        <taxon>Dorylaimia</taxon>
        <taxon>Trichinellida</taxon>
        <taxon>Trichinellidae</taxon>
        <taxon>Trichinella</taxon>
    </lineage>
</organism>
<feature type="region of interest" description="Disordered" evidence="1">
    <location>
        <begin position="515"/>
        <end position="541"/>
    </location>
</feature>
<evidence type="ECO:0000313" key="3">
    <source>
        <dbReference type="EMBL" id="KRX15871.1"/>
    </source>
</evidence>
<dbReference type="AlphaFoldDB" id="A0A0V0RN61"/>
<dbReference type="Proteomes" id="UP000054630">
    <property type="component" value="Unassembled WGS sequence"/>
</dbReference>
<proteinExistence type="predicted"/>
<accession>A0A0V0RN61</accession>
<evidence type="ECO:0000256" key="1">
    <source>
        <dbReference type="SAM" id="MobiDB-lite"/>
    </source>
</evidence>
<feature type="region of interest" description="Disordered" evidence="1">
    <location>
        <begin position="143"/>
        <end position="176"/>
    </location>
</feature>
<keyword evidence="4" id="KW-1185">Reference proteome</keyword>
<name>A0A0V0RN61_9BILA</name>
<dbReference type="PROSITE" id="PS00028">
    <property type="entry name" value="ZINC_FINGER_C2H2_1"/>
    <property type="match status" value="1"/>
</dbReference>
<comment type="caution">
    <text evidence="3">The sequence shown here is derived from an EMBL/GenBank/DDBJ whole genome shotgun (WGS) entry which is preliminary data.</text>
</comment>
<evidence type="ECO:0000313" key="4">
    <source>
        <dbReference type="Proteomes" id="UP000054630"/>
    </source>
</evidence>
<dbReference type="InterPro" id="IPR013087">
    <property type="entry name" value="Znf_C2H2_type"/>
</dbReference>
<dbReference type="OrthoDB" id="6381867at2759"/>
<dbReference type="EMBL" id="JYDL01000120">
    <property type="protein sequence ID" value="KRX15871.1"/>
    <property type="molecule type" value="Genomic_DNA"/>
</dbReference>
<feature type="compositionally biased region" description="Basic residues" evidence="1">
    <location>
        <begin position="144"/>
        <end position="155"/>
    </location>
</feature>
<feature type="compositionally biased region" description="Low complexity" evidence="1">
    <location>
        <begin position="156"/>
        <end position="167"/>
    </location>
</feature>
<evidence type="ECO:0000259" key="2">
    <source>
        <dbReference type="PROSITE" id="PS00028"/>
    </source>
</evidence>
<reference evidence="3 4" key="1">
    <citation type="submission" date="2015-01" db="EMBL/GenBank/DDBJ databases">
        <title>Evolution of Trichinella species and genotypes.</title>
        <authorList>
            <person name="Korhonen P.K."/>
            <person name="Edoardo P."/>
            <person name="Giuseppe L.R."/>
            <person name="Gasser R.B."/>
        </authorList>
    </citation>
    <scope>NUCLEOTIDE SEQUENCE [LARGE SCALE GENOMIC DNA]</scope>
    <source>
        <strain evidence="3">ISS37</strain>
    </source>
</reference>
<sequence>METNSSYFLVICGNDMRFSAKLQVPLESLLHATSLTTTDRPSDCDGTAQVEEQKAENILYKLSTAGSNGQTMEFKNASWSSGRETSLTSSLTNRCSSTTEINSDSDATLNGFEESTSIQTCTLPRVLDCQSCRSGFDFTDKQHQHYHHLHQHHQPQKQQQQHQQQQQISRSCNLTPKPNGGLIHSIRRLFKLSTNADIKTHWQFHSLGKLPSSTLHTADCNTRSRFKQKNPTDGHQTITTCRIPTKEKPISLKAISLSTHSEATFLNQSSTHVGGDQFDNNSLFKAVDDQQSKTAWNNANRRRASNGYGRLASNFKRTETAIDKSRLCNSRFPLCSRALSMNYSNQQHRVNSSSSSPLNLSFSTNVVGPVSKRATACDSGASSSIITEIMQTPSVENSMMCQSTIGYICQNVPKRANLWWRRHGRCGANSKITWDNICIKSEQPSLVSRIATYYEASIQIGASEDVDVTVMIVALTHKNPIPKTRRLPFTLPYVFQIAEDIECRLLLNLNQGDRNYEEEEEEEEQDDNDDDEEVDENEESVQNMRIPCTVYILPKSSVCSLSAAVKNQLDTIVKQESKDLTFLCKFKREICFLMTQLITVFKYLQSIGVEYATKEIEELVLLKIDSEDKPRLILEWDFVSIEERLFKDWQVEKCSLCKVASRILLAVIRTVSGMTCEDADEKRKNLNCVIDHAILKAAHVLIEEKADSLTRALCLMQYIVWVLPEKSLKPLLCEEQANEWIQSERTRLLCHLVKKLLNPLYEINVYDHYCLLFLLNASPKYLLYAEKLICETN</sequence>
<protein>
    <recommendedName>
        <fullName evidence="2">C2H2-type domain-containing protein</fullName>
    </recommendedName>
</protein>
<gene>
    <name evidence="3" type="ORF">T07_9135</name>
</gene>
<dbReference type="STRING" id="6336.A0A0V0RN61"/>